<proteinExistence type="predicted"/>
<dbReference type="EMBL" id="FR695868">
    <property type="protein sequence ID" value="CBX28417.1"/>
    <property type="molecule type" value="Genomic_DNA"/>
</dbReference>
<protein>
    <submittedName>
        <fullName evidence="1">Uncharacterized protein</fullName>
    </submittedName>
</protein>
<gene>
    <name evidence="1" type="ORF">N47_G37410</name>
</gene>
<dbReference type="AlphaFoldDB" id="E1YCX3"/>
<reference evidence="1" key="1">
    <citation type="journal article" date="2011" name="Environ. Microbiol.">
        <title>Genomic insights into the metabolic potential of the polycyclic aromatic hydrocarbon degrading sulfate-reducing Deltaproteobacterium N47.</title>
        <authorList>
            <person name="Bergmann F."/>
            <person name="Selesi D."/>
            <person name="Weinmaier T."/>
            <person name="Tischler P."/>
            <person name="Rattei T."/>
            <person name="Meckenstock R.U."/>
        </authorList>
    </citation>
    <scope>NUCLEOTIDE SEQUENCE</scope>
</reference>
<organism evidence="1">
    <name type="scientific">uncultured Desulfobacterium sp</name>
    <dbReference type="NCBI Taxonomy" id="201089"/>
    <lineage>
        <taxon>Bacteria</taxon>
        <taxon>Pseudomonadati</taxon>
        <taxon>Thermodesulfobacteriota</taxon>
        <taxon>Desulfobacteria</taxon>
        <taxon>Desulfobacterales</taxon>
        <taxon>Desulfobacteriaceae</taxon>
        <taxon>Desulfobacterium</taxon>
        <taxon>environmental samples</taxon>
    </lineage>
</organism>
<evidence type="ECO:0000313" key="1">
    <source>
        <dbReference type="EMBL" id="CBX28417.1"/>
    </source>
</evidence>
<name>E1YCX3_9BACT</name>
<accession>E1YCX3</accession>
<sequence>MAYTPELSRQASCTLRRIAWALNIPMTKAIEKVFEHMPFILDNKKVCQGCRDKSKCAECSFHHTQSNKSSLDT</sequence>